<comment type="caution">
    <text evidence="2">The sequence shown here is derived from an EMBL/GenBank/DDBJ whole genome shotgun (WGS) entry which is preliminary data.</text>
</comment>
<evidence type="ECO:0000256" key="1">
    <source>
        <dbReference type="HAMAP-Rule" id="MF_02216"/>
    </source>
</evidence>
<comment type="similarity">
    <text evidence="1">Belongs to the UbiK family.</text>
</comment>
<comment type="subcellular location">
    <subcellularLocation>
        <location evidence="1">Cytoplasm</location>
    </subcellularLocation>
</comment>
<sequence>MINTKLLDEFGNRFSELLSHSPARDMEKNARALFASLVSRLDLVSREDFELQREALQRTREQLSQLEARIAELEARKS</sequence>
<dbReference type="InterPro" id="IPR007475">
    <property type="entry name" value="UbiK"/>
</dbReference>
<proteinExistence type="inferred from homology"/>
<feature type="coiled-coil region" evidence="1">
    <location>
        <begin position="46"/>
        <end position="76"/>
    </location>
</feature>
<accession>A0ABU9YU50</accession>
<reference evidence="2 3" key="1">
    <citation type="journal article" date="2018" name="Int. J. Syst. Evol. Microbiol.">
        <title>Uliginosibacterium sediminicola sp. nov., isolated from freshwater sediment.</title>
        <authorList>
            <person name="Hwang W.M."/>
            <person name="Kim S.M."/>
            <person name="Kang K."/>
            <person name="Ahn T.Y."/>
        </authorList>
    </citation>
    <scope>NUCLEOTIDE SEQUENCE [LARGE SCALE GENOMIC DNA]</scope>
    <source>
        <strain evidence="2 3">M1-21</strain>
    </source>
</reference>
<organism evidence="2 3">
    <name type="scientific">Uliginosibacterium sediminicola</name>
    <dbReference type="NCBI Taxonomy" id="2024550"/>
    <lineage>
        <taxon>Bacteria</taxon>
        <taxon>Pseudomonadati</taxon>
        <taxon>Pseudomonadota</taxon>
        <taxon>Betaproteobacteria</taxon>
        <taxon>Rhodocyclales</taxon>
        <taxon>Zoogloeaceae</taxon>
        <taxon>Uliginosibacterium</taxon>
    </lineage>
</organism>
<keyword evidence="1" id="KW-0175">Coiled coil</keyword>
<dbReference type="Pfam" id="PF04380">
    <property type="entry name" value="BMFP"/>
    <property type="match status" value="1"/>
</dbReference>
<dbReference type="PANTHER" id="PTHR38040:SF1">
    <property type="entry name" value="UBIQUINONE BIOSYNTHESIS ACCESSORY FACTOR UBIK"/>
    <property type="match status" value="1"/>
</dbReference>
<name>A0ABU9YU50_9RHOO</name>
<dbReference type="Proteomes" id="UP001410394">
    <property type="component" value="Unassembled WGS sequence"/>
</dbReference>
<comment type="pathway">
    <text evidence="1">Cofactor biosynthesis; ubiquinone biosynthesis.</text>
</comment>
<keyword evidence="1" id="KW-0831">Ubiquinone biosynthesis</keyword>
<dbReference type="PANTHER" id="PTHR38040">
    <property type="entry name" value="UBIQUINONE BIOSYNTHESIS ACCESSORY FACTOR UBIK"/>
    <property type="match status" value="1"/>
</dbReference>
<gene>
    <name evidence="1" type="primary">ubiK</name>
    <name evidence="2" type="ORF">ABDB84_01985</name>
</gene>
<evidence type="ECO:0000313" key="2">
    <source>
        <dbReference type="EMBL" id="MEN3067228.1"/>
    </source>
</evidence>
<keyword evidence="3" id="KW-1185">Reference proteome</keyword>
<dbReference type="RefSeq" id="WP_345917996.1">
    <property type="nucleotide sequence ID" value="NZ_JBDIVE010000001.1"/>
</dbReference>
<comment type="function">
    <text evidence="1">Required for efficient ubiquinone (coenzyme Q) biosynthesis. UbiK is probably an accessory factor of Ubi enzymes and facilitates ubiquinone biosynthesis by acting as an assembly factor, a targeting factor, or both.</text>
</comment>
<protein>
    <recommendedName>
        <fullName evidence="1">Ubiquinone biosynthesis accessory factor UbiK</fullName>
    </recommendedName>
</protein>
<evidence type="ECO:0000313" key="3">
    <source>
        <dbReference type="Proteomes" id="UP001410394"/>
    </source>
</evidence>
<dbReference type="EMBL" id="JBDIVE010000001">
    <property type="protein sequence ID" value="MEN3067228.1"/>
    <property type="molecule type" value="Genomic_DNA"/>
</dbReference>
<dbReference type="HAMAP" id="MF_02216">
    <property type="entry name" value="UbiK"/>
    <property type="match status" value="1"/>
</dbReference>
<keyword evidence="1" id="KW-0963">Cytoplasm</keyword>